<reference evidence="3 4" key="1">
    <citation type="submission" date="2018-05" db="EMBL/GenBank/DDBJ databases">
        <title>Spiribacter halobius sp. nov., a moderately halophilic bacterium isolated from marine solar saltern.</title>
        <authorList>
            <person name="Zheng W.-S."/>
            <person name="Lu D.-C."/>
            <person name="Du Z.-J."/>
        </authorList>
    </citation>
    <scope>NUCLEOTIDE SEQUENCE [LARGE SCALE GENOMIC DNA]</scope>
    <source>
        <strain evidence="3 4">E85</strain>
    </source>
</reference>
<name>A0A2U2MXV0_9GAMM</name>
<gene>
    <name evidence="3" type="ORF">DEM34_15550</name>
</gene>
<dbReference type="NCBIfam" id="NF033547">
    <property type="entry name" value="transpos_IS1595"/>
    <property type="match status" value="1"/>
</dbReference>
<dbReference type="SMART" id="SM01126">
    <property type="entry name" value="DDE_Tnp_IS1595"/>
    <property type="match status" value="1"/>
</dbReference>
<keyword evidence="4" id="KW-1185">Reference proteome</keyword>
<feature type="compositionally biased region" description="Basic residues" evidence="1">
    <location>
        <begin position="53"/>
        <end position="63"/>
    </location>
</feature>
<organism evidence="3 4">
    <name type="scientific">Sediminicurvatus halobius</name>
    <dbReference type="NCBI Taxonomy" id="2182432"/>
    <lineage>
        <taxon>Bacteria</taxon>
        <taxon>Pseudomonadati</taxon>
        <taxon>Pseudomonadota</taxon>
        <taxon>Gammaproteobacteria</taxon>
        <taxon>Chromatiales</taxon>
        <taxon>Ectothiorhodospiraceae</taxon>
        <taxon>Sediminicurvatus</taxon>
    </lineage>
</organism>
<evidence type="ECO:0000313" key="3">
    <source>
        <dbReference type="EMBL" id="PWG61603.1"/>
    </source>
</evidence>
<protein>
    <submittedName>
        <fullName evidence="3">IS1595 family transposase</fullName>
    </submittedName>
</protein>
<evidence type="ECO:0000259" key="2">
    <source>
        <dbReference type="SMART" id="SM01126"/>
    </source>
</evidence>
<feature type="region of interest" description="Disordered" evidence="1">
    <location>
        <begin position="50"/>
        <end position="74"/>
    </location>
</feature>
<sequence>MTVRDAAEGVGVRVDTAFRSRHRFLQAAVACQPRGVSGVLQVGETCLPDSKKGQRCPGRKGKKRGGEGSGRRRGDWVPVLVGRGRGLPATNDRVREAMNGEAVTDALRQVVAPGGQTLVCTDGHSAFLRLQSAPGVATRTFVASCHGHVRNRAHHVQTANQYHGTLRGWIPVALRGAATKYLPRHLGWMRLMSWAGRGARPREIVASALGRQVINR</sequence>
<dbReference type="InterPro" id="IPR024445">
    <property type="entry name" value="Tnp_ISXO2-like"/>
</dbReference>
<evidence type="ECO:0000313" key="4">
    <source>
        <dbReference type="Proteomes" id="UP000245474"/>
    </source>
</evidence>
<dbReference type="EMBL" id="QFFI01000030">
    <property type="protein sequence ID" value="PWG61603.1"/>
    <property type="molecule type" value="Genomic_DNA"/>
</dbReference>
<proteinExistence type="predicted"/>
<feature type="compositionally biased region" description="Basic and acidic residues" evidence="1">
    <location>
        <begin position="64"/>
        <end position="74"/>
    </location>
</feature>
<accession>A0A2U2MXV0</accession>
<evidence type="ECO:0000256" key="1">
    <source>
        <dbReference type="SAM" id="MobiDB-lite"/>
    </source>
</evidence>
<dbReference type="AlphaFoldDB" id="A0A2U2MXV0"/>
<dbReference type="RefSeq" id="WP_109679755.1">
    <property type="nucleotide sequence ID" value="NZ_CP086615.1"/>
</dbReference>
<comment type="caution">
    <text evidence="3">The sequence shown here is derived from an EMBL/GenBank/DDBJ whole genome shotgun (WGS) entry which is preliminary data.</text>
</comment>
<dbReference type="OrthoDB" id="7355934at2"/>
<feature type="domain" description="ISXO2-like transposase" evidence="2">
    <location>
        <begin position="35"/>
        <end position="194"/>
    </location>
</feature>
<dbReference type="Proteomes" id="UP000245474">
    <property type="component" value="Unassembled WGS sequence"/>
</dbReference>